<evidence type="ECO:0000256" key="1">
    <source>
        <dbReference type="ARBA" id="ARBA00009042"/>
    </source>
</evidence>
<dbReference type="InParanoid" id="A0A194XWZ4"/>
<protein>
    <submittedName>
        <fullName evidence="3">Uncharacterized protein</fullName>
    </submittedName>
</protein>
<reference evidence="3 4" key="1">
    <citation type="submission" date="2015-10" db="EMBL/GenBank/DDBJ databases">
        <title>Full genome of DAOMC 229536 Phialocephala scopiformis, a fungal endophyte of spruce producing the potent anti-insectan compound rugulosin.</title>
        <authorList>
            <consortium name="DOE Joint Genome Institute"/>
            <person name="Walker A.K."/>
            <person name="Frasz S.L."/>
            <person name="Seifert K.A."/>
            <person name="Miller J.D."/>
            <person name="Mondo S.J."/>
            <person name="Labutti K."/>
            <person name="Lipzen A."/>
            <person name="Dockter R."/>
            <person name="Kennedy M."/>
            <person name="Grigoriev I.V."/>
            <person name="Spatafora J.W."/>
        </authorList>
    </citation>
    <scope>NUCLEOTIDE SEQUENCE [LARGE SCALE GENOMIC DNA]</scope>
    <source>
        <strain evidence="3 4">CBS 120377</strain>
    </source>
</reference>
<dbReference type="KEGG" id="psco:LY89DRAFT_713478"/>
<comment type="similarity">
    <text evidence="1">Belongs to the fungal fucose-specific lectin family.</text>
</comment>
<dbReference type="EMBL" id="KQ947404">
    <property type="protein sequence ID" value="KUJ24686.1"/>
    <property type="molecule type" value="Genomic_DNA"/>
</dbReference>
<feature type="transmembrane region" description="Helical" evidence="2">
    <location>
        <begin position="83"/>
        <end position="104"/>
    </location>
</feature>
<dbReference type="SUPFAM" id="SSF89372">
    <property type="entry name" value="Fucose-specific lectin"/>
    <property type="match status" value="1"/>
</dbReference>
<keyword evidence="2" id="KW-0472">Membrane</keyword>
<dbReference type="RefSeq" id="XP_018079041.1">
    <property type="nucleotide sequence ID" value="XM_018218057.1"/>
</dbReference>
<dbReference type="Proteomes" id="UP000070700">
    <property type="component" value="Unassembled WGS sequence"/>
</dbReference>
<name>A0A194XWZ4_MOLSC</name>
<dbReference type="InterPro" id="IPR012475">
    <property type="entry name" value="Fungal_lectin"/>
</dbReference>
<dbReference type="Gene3D" id="2.120.10.70">
    <property type="entry name" value="Fucose-specific lectin"/>
    <property type="match status" value="1"/>
</dbReference>
<accession>A0A194XWZ4</accession>
<evidence type="ECO:0000313" key="4">
    <source>
        <dbReference type="Proteomes" id="UP000070700"/>
    </source>
</evidence>
<sequence>MADANFSTLEAVNPGYEPFRQGKPLPTDSGKQVVTEEAGKYVVPVVPYSDGIETTPVQKYPTEVQYHEPPIYDKQPNGRNRKWLWIGGAICLIVVLAAVLGGVLGSRKSSKSSTSTPSSTPSSNATLQHQIAAVAFPSNDINNTRVYYQANDGTLVEAANSASNTTWGFTSIGHPEKLDSSLAAAVSRPGFPLEISVYYTDNNYLLQDIIYNSTTNEWNSGTISGSNYITHPNSSLSATYNQCRRCANTTIVAYQDINGFVQVANLTSSGWTLTQLKFDAYTGTGLALQPFYRAGSQDQINLYHQTSDLNITLGSWDPTLSNTGVDGWSDTEQVYNVGVAGTPLAAASSYTNVTSGFESWIQMLQLSTTGIEVNTWSGNINDWLDQYNHPSPMANSSVNVKEYDSIAVTAIGSAFAVVKSSGNDSIQSWQVSDDLLDWTSTGTVAVWA</sequence>
<keyword evidence="2" id="KW-0812">Transmembrane</keyword>
<dbReference type="AlphaFoldDB" id="A0A194XWZ4"/>
<keyword evidence="2" id="KW-1133">Transmembrane helix</keyword>
<gene>
    <name evidence="3" type="ORF">LY89DRAFT_713478</name>
</gene>
<proteinExistence type="inferred from homology"/>
<keyword evidence="4" id="KW-1185">Reference proteome</keyword>
<dbReference type="Pfam" id="PF07938">
    <property type="entry name" value="Fungal_lectin"/>
    <property type="match status" value="1"/>
</dbReference>
<dbReference type="GeneID" id="28827783"/>
<organism evidence="3 4">
    <name type="scientific">Mollisia scopiformis</name>
    <name type="common">Conifer needle endophyte fungus</name>
    <name type="synonym">Phialocephala scopiformis</name>
    <dbReference type="NCBI Taxonomy" id="149040"/>
    <lineage>
        <taxon>Eukaryota</taxon>
        <taxon>Fungi</taxon>
        <taxon>Dikarya</taxon>
        <taxon>Ascomycota</taxon>
        <taxon>Pezizomycotina</taxon>
        <taxon>Leotiomycetes</taxon>
        <taxon>Helotiales</taxon>
        <taxon>Mollisiaceae</taxon>
        <taxon>Mollisia</taxon>
    </lineage>
</organism>
<evidence type="ECO:0000256" key="2">
    <source>
        <dbReference type="SAM" id="Phobius"/>
    </source>
</evidence>
<evidence type="ECO:0000313" key="3">
    <source>
        <dbReference type="EMBL" id="KUJ24686.1"/>
    </source>
</evidence>
<dbReference type="OrthoDB" id="5396810at2759"/>